<feature type="compositionally biased region" description="Basic residues" evidence="1">
    <location>
        <begin position="144"/>
        <end position="161"/>
    </location>
</feature>
<evidence type="ECO:0000259" key="2">
    <source>
        <dbReference type="Pfam" id="PF21743"/>
    </source>
</evidence>
<evidence type="ECO:0000313" key="3">
    <source>
        <dbReference type="EMBL" id="KAF9593586.1"/>
    </source>
</evidence>
<evidence type="ECO:0000256" key="1">
    <source>
        <dbReference type="SAM" id="MobiDB-lite"/>
    </source>
</evidence>
<proteinExistence type="predicted"/>
<dbReference type="Pfam" id="PF21743">
    <property type="entry name" value="PTM_DIR17_Tudor"/>
    <property type="match status" value="1"/>
</dbReference>
<comment type="caution">
    <text evidence="3">The sequence shown here is derived from an EMBL/GenBank/DDBJ whole genome shotgun (WGS) entry which is preliminary data.</text>
</comment>
<dbReference type="Proteomes" id="UP000631114">
    <property type="component" value="Unassembled WGS sequence"/>
</dbReference>
<sequence length="161" mass="18258">MDSTCETLECGSPLANVYEIPGEPAIVIDGVPNVDSSNHFQPHTVTANDAQSKRDPGFGEWLEGRVVEKSFGEQLYSGKVTKFERETAWYRVVYEDGDFEDLEWHELEEILVPLDVAIPLKTLALKRLRKNEKNAQKSSGNHPTSRRLHIPADVKRRRANQ</sequence>
<dbReference type="CDD" id="cd20401">
    <property type="entry name" value="Tudor_AtPTM-like"/>
    <property type="match status" value="1"/>
</dbReference>
<dbReference type="Gene3D" id="2.30.30.140">
    <property type="match status" value="1"/>
</dbReference>
<feature type="domain" description="PTM/DIR17-like Tudor" evidence="2">
    <location>
        <begin position="64"/>
        <end position="111"/>
    </location>
</feature>
<dbReference type="OrthoDB" id="168165at2759"/>
<dbReference type="AlphaFoldDB" id="A0A835H6J0"/>
<accession>A0A835H6J0</accession>
<protein>
    <recommendedName>
        <fullName evidence="2">PTM/DIR17-like Tudor domain-containing protein</fullName>
    </recommendedName>
</protein>
<reference evidence="3 4" key="1">
    <citation type="submission" date="2020-10" db="EMBL/GenBank/DDBJ databases">
        <title>The Coptis chinensis genome and diversification of protoberbering-type alkaloids.</title>
        <authorList>
            <person name="Wang B."/>
            <person name="Shu S."/>
            <person name="Song C."/>
            <person name="Liu Y."/>
        </authorList>
    </citation>
    <scope>NUCLEOTIDE SEQUENCE [LARGE SCALE GENOMIC DNA]</scope>
    <source>
        <strain evidence="3">HL-2020</strain>
        <tissue evidence="3">Leaf</tissue>
    </source>
</reference>
<dbReference type="EMBL" id="JADFTS010000008">
    <property type="protein sequence ID" value="KAF9593586.1"/>
    <property type="molecule type" value="Genomic_DNA"/>
</dbReference>
<dbReference type="InterPro" id="IPR047365">
    <property type="entry name" value="Tudor_AtPTM-like"/>
</dbReference>
<evidence type="ECO:0000313" key="4">
    <source>
        <dbReference type="Proteomes" id="UP000631114"/>
    </source>
</evidence>
<organism evidence="3 4">
    <name type="scientific">Coptis chinensis</name>
    <dbReference type="NCBI Taxonomy" id="261450"/>
    <lineage>
        <taxon>Eukaryota</taxon>
        <taxon>Viridiplantae</taxon>
        <taxon>Streptophyta</taxon>
        <taxon>Embryophyta</taxon>
        <taxon>Tracheophyta</taxon>
        <taxon>Spermatophyta</taxon>
        <taxon>Magnoliopsida</taxon>
        <taxon>Ranunculales</taxon>
        <taxon>Ranunculaceae</taxon>
        <taxon>Coptidoideae</taxon>
        <taxon>Coptis</taxon>
    </lineage>
</organism>
<name>A0A835H6J0_9MAGN</name>
<keyword evidence="4" id="KW-1185">Reference proteome</keyword>
<gene>
    <name evidence="3" type="ORF">IFM89_024220</name>
</gene>
<dbReference type="PANTHER" id="PTHR37384:SF1">
    <property type="entry name" value="OS01G0835600 PROTEIN"/>
    <property type="match status" value="1"/>
</dbReference>
<feature type="region of interest" description="Disordered" evidence="1">
    <location>
        <begin position="131"/>
        <end position="161"/>
    </location>
</feature>
<dbReference type="PANTHER" id="PTHR37384">
    <property type="entry name" value="OS01G0835600 PROTEIN"/>
    <property type="match status" value="1"/>
</dbReference>